<sequence>MASSTANLDPPGPSTLQALPTEILTRIISFMDPMTEIRPLRRFRMAVLDTNISFLADMIDEQLAEQQCELQNTVLDNDFYWGGSRGDFDEICEINEKFVGMEFVSEQEDIEGDKWAFNKSQLPRKKMKIISSEGHHTLDNRKYK</sequence>
<evidence type="ECO:0008006" key="3">
    <source>
        <dbReference type="Google" id="ProtNLM"/>
    </source>
</evidence>
<reference evidence="1 2" key="1">
    <citation type="submission" date="2022-12" db="EMBL/GenBank/DDBJ databases">
        <title>Genomic features and morphological characterization of a novel Knufia sp. strain isolated from spacecraft assembly facility.</title>
        <authorList>
            <person name="Teixeira M."/>
            <person name="Chander A.M."/>
            <person name="Stajich J.E."/>
            <person name="Venkateswaran K."/>
        </authorList>
    </citation>
    <scope>NUCLEOTIDE SEQUENCE [LARGE SCALE GENOMIC DNA]</scope>
    <source>
        <strain evidence="1 2">FJI-L2-BK-P2</strain>
    </source>
</reference>
<dbReference type="EMBL" id="JAKLMC020000012">
    <property type="protein sequence ID" value="KAK5953157.1"/>
    <property type="molecule type" value="Genomic_DNA"/>
</dbReference>
<name>A0AAN8EKW9_9EURO</name>
<keyword evidence="2" id="KW-1185">Reference proteome</keyword>
<organism evidence="1 2">
    <name type="scientific">Knufia fluminis</name>
    <dbReference type="NCBI Taxonomy" id="191047"/>
    <lineage>
        <taxon>Eukaryota</taxon>
        <taxon>Fungi</taxon>
        <taxon>Dikarya</taxon>
        <taxon>Ascomycota</taxon>
        <taxon>Pezizomycotina</taxon>
        <taxon>Eurotiomycetes</taxon>
        <taxon>Chaetothyriomycetidae</taxon>
        <taxon>Chaetothyriales</taxon>
        <taxon>Trichomeriaceae</taxon>
        <taxon>Knufia</taxon>
    </lineage>
</organism>
<proteinExistence type="predicted"/>
<accession>A0AAN8EKW9</accession>
<evidence type="ECO:0000313" key="1">
    <source>
        <dbReference type="EMBL" id="KAK5953157.1"/>
    </source>
</evidence>
<dbReference type="AlphaFoldDB" id="A0AAN8EKW9"/>
<dbReference type="Proteomes" id="UP001316803">
    <property type="component" value="Unassembled WGS sequence"/>
</dbReference>
<evidence type="ECO:0000313" key="2">
    <source>
        <dbReference type="Proteomes" id="UP001316803"/>
    </source>
</evidence>
<protein>
    <recommendedName>
        <fullName evidence="3">F-box domain-containing protein</fullName>
    </recommendedName>
</protein>
<comment type="caution">
    <text evidence="1">The sequence shown here is derived from an EMBL/GenBank/DDBJ whole genome shotgun (WGS) entry which is preliminary data.</text>
</comment>
<gene>
    <name evidence="1" type="ORF">OHC33_005725</name>
</gene>